<dbReference type="PANTHER" id="PTHR46648">
    <property type="entry name" value="HIT FAMILY PROTEIN 1"/>
    <property type="match status" value="1"/>
</dbReference>
<dbReference type="InterPro" id="IPR001310">
    <property type="entry name" value="Histidine_triad_HIT"/>
</dbReference>
<dbReference type="InterPro" id="IPR036265">
    <property type="entry name" value="HIT-like_sf"/>
</dbReference>
<dbReference type="PANTHER" id="PTHR46648:SF1">
    <property type="entry name" value="ADENOSINE 5'-MONOPHOSPHORAMIDASE HNT1"/>
    <property type="match status" value="1"/>
</dbReference>
<dbReference type="Gene3D" id="3.30.428.10">
    <property type="entry name" value="HIT-like"/>
    <property type="match status" value="1"/>
</dbReference>
<comment type="caution">
    <text evidence="1">Lacks conserved residue(s) required for the propagation of feature annotation.</text>
</comment>
<evidence type="ECO:0000256" key="1">
    <source>
        <dbReference type="PROSITE-ProRule" id="PRU00464"/>
    </source>
</evidence>
<dbReference type="EC" id="2.1.1.-" evidence="3"/>
<evidence type="ECO:0000313" key="4">
    <source>
        <dbReference type="Proteomes" id="UP001585053"/>
    </source>
</evidence>
<dbReference type="Pfam" id="PF01230">
    <property type="entry name" value="HIT"/>
    <property type="match status" value="1"/>
</dbReference>
<evidence type="ECO:0000259" key="2">
    <source>
        <dbReference type="PROSITE" id="PS51084"/>
    </source>
</evidence>
<keyword evidence="3" id="KW-0808">Transferase</keyword>
<comment type="caution">
    <text evidence="3">The sequence shown here is derived from an EMBL/GenBank/DDBJ whole genome shotgun (WGS) entry which is preliminary data.</text>
</comment>
<keyword evidence="4" id="KW-1185">Reference proteome</keyword>
<dbReference type="GO" id="GO:0032259">
    <property type="term" value="P:methylation"/>
    <property type="evidence" value="ECO:0007669"/>
    <property type="project" value="UniProtKB-KW"/>
</dbReference>
<dbReference type="PROSITE" id="PS51084">
    <property type="entry name" value="HIT_2"/>
    <property type="match status" value="1"/>
</dbReference>
<dbReference type="GO" id="GO:0008168">
    <property type="term" value="F:methyltransferase activity"/>
    <property type="evidence" value="ECO:0007669"/>
    <property type="project" value="UniProtKB-KW"/>
</dbReference>
<accession>A0ABV5DY73</accession>
<dbReference type="RefSeq" id="WP_376737566.1">
    <property type="nucleotide sequence ID" value="NZ_JAYMRS010000006.1"/>
</dbReference>
<dbReference type="InterPro" id="IPR011146">
    <property type="entry name" value="HIT-like"/>
</dbReference>
<sequence>MVSTAPSTPTCVFCEIVAGRSPAHRIWEDEAHLAFLSIFPNTEGFSVVIPKTHRTSYVVDLEPEEYTALHLAAREVARRLDAAFPDVARTGIMYEGYGVDHAHAKLFPMHGTAGNAGEDWREVASPIDGYFDLYQGYLFSHDHHRADDARLAEVARRVRNTAP</sequence>
<dbReference type="EMBL" id="JAYMRS010000006">
    <property type="protein sequence ID" value="MFB8769524.1"/>
    <property type="molecule type" value="Genomic_DNA"/>
</dbReference>
<keyword evidence="3" id="KW-0489">Methyltransferase</keyword>
<dbReference type="Proteomes" id="UP001585053">
    <property type="component" value="Unassembled WGS sequence"/>
</dbReference>
<name>A0ABV5DY73_9ACTN</name>
<protein>
    <submittedName>
        <fullName evidence="3">HIT family protein</fullName>
        <ecNumber evidence="3">2.1.1.-</ecNumber>
    </submittedName>
</protein>
<proteinExistence type="predicted"/>
<dbReference type="PRINTS" id="PR00332">
    <property type="entry name" value="HISTRIAD"/>
</dbReference>
<dbReference type="SUPFAM" id="SSF54197">
    <property type="entry name" value="HIT-like"/>
    <property type="match status" value="1"/>
</dbReference>
<organism evidence="3 4">
    <name type="scientific">Nocardiopsis alba</name>
    <dbReference type="NCBI Taxonomy" id="53437"/>
    <lineage>
        <taxon>Bacteria</taxon>
        <taxon>Bacillati</taxon>
        <taxon>Actinomycetota</taxon>
        <taxon>Actinomycetes</taxon>
        <taxon>Streptosporangiales</taxon>
        <taxon>Nocardiopsidaceae</taxon>
        <taxon>Nocardiopsis</taxon>
    </lineage>
</organism>
<evidence type="ECO:0000313" key="3">
    <source>
        <dbReference type="EMBL" id="MFB8769524.1"/>
    </source>
</evidence>
<feature type="domain" description="HIT" evidence="2">
    <location>
        <begin position="12"/>
        <end position="118"/>
    </location>
</feature>
<reference evidence="3 4" key="1">
    <citation type="submission" date="2024-01" db="EMBL/GenBank/DDBJ databases">
        <title>Genome mining of biosynthetic gene clusters to explore secondary metabolites of Streptomyces sp.</title>
        <authorList>
            <person name="Baig A."/>
            <person name="Ajitkumar Shintre N."/>
            <person name="Kumar H."/>
            <person name="Anbarasu A."/>
            <person name="Ramaiah S."/>
        </authorList>
    </citation>
    <scope>NUCLEOTIDE SEQUENCE [LARGE SCALE GENOMIC DNA]</scope>
    <source>
        <strain evidence="3 4">A01</strain>
    </source>
</reference>
<gene>
    <name evidence="3" type="ORF">VSQ78_17590</name>
</gene>